<keyword evidence="5" id="KW-1185">Reference proteome</keyword>
<keyword evidence="1" id="KW-0858">Xylan degradation</keyword>
<protein>
    <recommendedName>
        <fullName evidence="3">Glucosamine inositolphosphorylceramide transferase 1 N-terminal domain-containing protein</fullName>
    </recommendedName>
</protein>
<dbReference type="EMBL" id="NBBI01000002">
    <property type="protein sequence ID" value="OWK31446.1"/>
    <property type="molecule type" value="Genomic_DNA"/>
</dbReference>
<dbReference type="GO" id="GO:0045493">
    <property type="term" value="P:xylan catabolic process"/>
    <property type="evidence" value="ECO:0007669"/>
    <property type="project" value="UniProtKB-KW"/>
</dbReference>
<feature type="domain" description="Glucosamine inositolphosphorylceramide transferase 1 N-terminal" evidence="3">
    <location>
        <begin position="39"/>
        <end position="239"/>
    </location>
</feature>
<evidence type="ECO:0000259" key="3">
    <source>
        <dbReference type="Pfam" id="PF24793"/>
    </source>
</evidence>
<keyword evidence="1" id="KW-0624">Polysaccharide degradation</keyword>
<dbReference type="PANTHER" id="PTHR43772">
    <property type="entry name" value="ENDO-1,4-BETA-XYLANASE"/>
    <property type="match status" value="1"/>
</dbReference>
<comment type="caution">
    <text evidence="4">The sequence shown here is derived from an EMBL/GenBank/DDBJ whole genome shotgun (WGS) entry which is preliminary data.</text>
</comment>
<accession>A0A245ZNX9</accession>
<dbReference type="Pfam" id="PF24793">
    <property type="entry name" value="GINT1_N"/>
    <property type="match status" value="1"/>
</dbReference>
<dbReference type="AlphaFoldDB" id="A0A245ZNX9"/>
<dbReference type="Proteomes" id="UP000197290">
    <property type="component" value="Unassembled WGS sequence"/>
</dbReference>
<dbReference type="SUPFAM" id="SSF75005">
    <property type="entry name" value="Arabinanase/levansucrase/invertase"/>
    <property type="match status" value="1"/>
</dbReference>
<evidence type="ECO:0000313" key="5">
    <source>
        <dbReference type="Proteomes" id="UP000197290"/>
    </source>
</evidence>
<keyword evidence="2" id="KW-0119">Carbohydrate metabolism</keyword>
<dbReference type="InterPro" id="IPR023296">
    <property type="entry name" value="Glyco_hydro_beta-prop_sf"/>
</dbReference>
<dbReference type="PANTHER" id="PTHR43772:SF2">
    <property type="entry name" value="PUTATIVE (AFU_ORTHOLOGUE AFUA_2G04480)-RELATED"/>
    <property type="match status" value="1"/>
</dbReference>
<evidence type="ECO:0000256" key="2">
    <source>
        <dbReference type="ARBA" id="ARBA00023277"/>
    </source>
</evidence>
<reference evidence="4 5" key="1">
    <citation type="submission" date="2017-03" db="EMBL/GenBank/DDBJ databases">
        <title>Genome sequence of Sphingomonas dokdonensis DSM 21029.</title>
        <authorList>
            <person name="Poehlein A."/>
            <person name="Wuebbeler J.H."/>
            <person name="Steinbuechel A."/>
            <person name="Daniel R."/>
        </authorList>
    </citation>
    <scope>NUCLEOTIDE SEQUENCE [LARGE SCALE GENOMIC DNA]</scope>
    <source>
        <strain evidence="4 5">DSM 21029</strain>
    </source>
</reference>
<gene>
    <name evidence="4" type="ORF">SPDO_14550</name>
</gene>
<organism evidence="4 5">
    <name type="scientific">Sphingomonas dokdonensis</name>
    <dbReference type="NCBI Taxonomy" id="344880"/>
    <lineage>
        <taxon>Bacteria</taxon>
        <taxon>Pseudomonadati</taxon>
        <taxon>Pseudomonadota</taxon>
        <taxon>Alphaproteobacteria</taxon>
        <taxon>Sphingomonadales</taxon>
        <taxon>Sphingomonadaceae</taxon>
        <taxon>Sphingomonas</taxon>
    </lineage>
</organism>
<dbReference type="InterPro" id="IPR056442">
    <property type="entry name" value="GINT1_N"/>
</dbReference>
<name>A0A245ZNX9_9SPHN</name>
<evidence type="ECO:0000256" key="1">
    <source>
        <dbReference type="ARBA" id="ARBA00022651"/>
    </source>
</evidence>
<proteinExistence type="predicted"/>
<sequence length="304" mass="34143">MQFMKDFWRCGIIADDVRHLARAGTLDRAAVHWLPNCDPLHYYADPFGLWRDERLYLFLESFSYRRGIGHIDVLVLDTDLAIMERQVALQEPWHLSYPFVFEADGETWLLPEAHESGSLWLYRANSFPLGWKRAHQIVLDHVPLDASLIRHEGTWWLFYAPADPPGARLTSLCAAWAERLDGPWHPHPANPILVDAGGARPGGTPFVMDGAVHLPIQRCHGSYGSGLRLLRFDRLTPARATATVVSTFDAPASAAPFTDGCHTLSAAGGVTLIDTKQMRFSAAALAAWPERWLRRRRTPGDQFA</sequence>
<dbReference type="InterPro" id="IPR052176">
    <property type="entry name" value="Glycosyl_Hydrlase_43_Enz"/>
</dbReference>
<dbReference type="Gene3D" id="2.115.10.20">
    <property type="entry name" value="Glycosyl hydrolase domain, family 43"/>
    <property type="match status" value="1"/>
</dbReference>
<evidence type="ECO:0000313" key="4">
    <source>
        <dbReference type="EMBL" id="OWK31446.1"/>
    </source>
</evidence>